<dbReference type="RefSeq" id="XP_007868131.1">
    <property type="nucleotide sequence ID" value="XM_007869940.1"/>
</dbReference>
<accession>S7RHU6</accession>
<feature type="compositionally biased region" description="Basic residues" evidence="1">
    <location>
        <begin position="191"/>
        <end position="201"/>
    </location>
</feature>
<sequence>MRARYDGIGDPGVSRPPGCDFVHKVFDPERRELGQLFLEKDLGTLVVEDNAPLTACLIKLGEMAVSMYEHPVETLLPEEKRAQFFAEHRNKMTHESFISTIQGALDADGWPDEVADGPIPYLNIVKDTKYFALLAFKQMVNRPRVIRRALPEKLQEAEQPTVPGDQEAIPERKSRERNTRGKEAAAMARPAQKRRKDQKRKVAQDEGVIITGTRHRRDPGSAGPVAPKKRKQVAAGEDEARAGSRKKRARQTDMDAIATRTRAAVKKTEASRRQSRRGKV</sequence>
<feature type="region of interest" description="Disordered" evidence="1">
    <location>
        <begin position="156"/>
        <end position="280"/>
    </location>
</feature>
<name>S7RHU6_GLOTA</name>
<proteinExistence type="predicted"/>
<reference evidence="2 3" key="1">
    <citation type="journal article" date="2012" name="Science">
        <title>The Paleozoic origin of enzymatic lignin decomposition reconstructed from 31 fungal genomes.</title>
        <authorList>
            <person name="Floudas D."/>
            <person name="Binder M."/>
            <person name="Riley R."/>
            <person name="Barry K."/>
            <person name="Blanchette R.A."/>
            <person name="Henrissat B."/>
            <person name="Martinez A.T."/>
            <person name="Otillar R."/>
            <person name="Spatafora J.W."/>
            <person name="Yadav J.S."/>
            <person name="Aerts A."/>
            <person name="Benoit I."/>
            <person name="Boyd A."/>
            <person name="Carlson A."/>
            <person name="Copeland A."/>
            <person name="Coutinho P.M."/>
            <person name="de Vries R.P."/>
            <person name="Ferreira P."/>
            <person name="Findley K."/>
            <person name="Foster B."/>
            <person name="Gaskell J."/>
            <person name="Glotzer D."/>
            <person name="Gorecki P."/>
            <person name="Heitman J."/>
            <person name="Hesse C."/>
            <person name="Hori C."/>
            <person name="Igarashi K."/>
            <person name="Jurgens J.A."/>
            <person name="Kallen N."/>
            <person name="Kersten P."/>
            <person name="Kohler A."/>
            <person name="Kuees U."/>
            <person name="Kumar T.K.A."/>
            <person name="Kuo A."/>
            <person name="LaButti K."/>
            <person name="Larrondo L.F."/>
            <person name="Lindquist E."/>
            <person name="Ling A."/>
            <person name="Lombard V."/>
            <person name="Lucas S."/>
            <person name="Lundell T."/>
            <person name="Martin R."/>
            <person name="McLaughlin D.J."/>
            <person name="Morgenstern I."/>
            <person name="Morin E."/>
            <person name="Murat C."/>
            <person name="Nagy L.G."/>
            <person name="Nolan M."/>
            <person name="Ohm R.A."/>
            <person name="Patyshakuliyeva A."/>
            <person name="Rokas A."/>
            <person name="Ruiz-Duenas F.J."/>
            <person name="Sabat G."/>
            <person name="Salamov A."/>
            <person name="Samejima M."/>
            <person name="Schmutz J."/>
            <person name="Slot J.C."/>
            <person name="St John F."/>
            <person name="Stenlid J."/>
            <person name="Sun H."/>
            <person name="Sun S."/>
            <person name="Syed K."/>
            <person name="Tsang A."/>
            <person name="Wiebenga A."/>
            <person name="Young D."/>
            <person name="Pisabarro A."/>
            <person name="Eastwood D.C."/>
            <person name="Martin F."/>
            <person name="Cullen D."/>
            <person name="Grigoriev I.V."/>
            <person name="Hibbett D.S."/>
        </authorList>
    </citation>
    <scope>NUCLEOTIDE SEQUENCE [LARGE SCALE GENOMIC DNA]</scope>
    <source>
        <strain evidence="2 3">ATCC 11539</strain>
    </source>
</reference>
<evidence type="ECO:0000313" key="2">
    <source>
        <dbReference type="EMBL" id="EPQ53860.1"/>
    </source>
</evidence>
<dbReference type="EMBL" id="KB469305">
    <property type="protein sequence ID" value="EPQ53860.1"/>
    <property type="molecule type" value="Genomic_DNA"/>
</dbReference>
<evidence type="ECO:0000256" key="1">
    <source>
        <dbReference type="SAM" id="MobiDB-lite"/>
    </source>
</evidence>
<organism evidence="2 3">
    <name type="scientific">Gloeophyllum trabeum (strain ATCC 11539 / FP-39264 / Madison 617)</name>
    <name type="common">Brown rot fungus</name>
    <dbReference type="NCBI Taxonomy" id="670483"/>
    <lineage>
        <taxon>Eukaryota</taxon>
        <taxon>Fungi</taxon>
        <taxon>Dikarya</taxon>
        <taxon>Basidiomycota</taxon>
        <taxon>Agaricomycotina</taxon>
        <taxon>Agaricomycetes</taxon>
        <taxon>Gloeophyllales</taxon>
        <taxon>Gloeophyllaceae</taxon>
        <taxon>Gloeophyllum</taxon>
    </lineage>
</organism>
<evidence type="ECO:0000313" key="3">
    <source>
        <dbReference type="Proteomes" id="UP000030669"/>
    </source>
</evidence>
<dbReference type="KEGG" id="gtr:GLOTRDRAFT_94974"/>
<protein>
    <submittedName>
        <fullName evidence="2">Uncharacterized protein</fullName>
    </submittedName>
</protein>
<dbReference type="HOGENOM" id="CLU_994180_0_0_1"/>
<feature type="compositionally biased region" description="Basic and acidic residues" evidence="1">
    <location>
        <begin position="169"/>
        <end position="183"/>
    </location>
</feature>
<dbReference type="GeneID" id="19309657"/>
<dbReference type="Proteomes" id="UP000030669">
    <property type="component" value="Unassembled WGS sequence"/>
</dbReference>
<gene>
    <name evidence="2" type="ORF">GLOTRDRAFT_94974</name>
</gene>
<keyword evidence="3" id="KW-1185">Reference proteome</keyword>
<dbReference type="AlphaFoldDB" id="S7RHU6"/>